<dbReference type="EMBL" id="JNBS01001858">
    <property type="protein sequence ID" value="OQR98383.1"/>
    <property type="molecule type" value="Genomic_DNA"/>
</dbReference>
<protein>
    <submittedName>
        <fullName evidence="1">Crinkler (CRN) family protein</fullName>
    </submittedName>
</protein>
<name>A0A1V9ZK70_9STRA</name>
<organism evidence="1 2">
    <name type="scientific">Thraustotheca clavata</name>
    <dbReference type="NCBI Taxonomy" id="74557"/>
    <lineage>
        <taxon>Eukaryota</taxon>
        <taxon>Sar</taxon>
        <taxon>Stramenopiles</taxon>
        <taxon>Oomycota</taxon>
        <taxon>Saprolegniomycetes</taxon>
        <taxon>Saprolegniales</taxon>
        <taxon>Achlyaceae</taxon>
        <taxon>Thraustotheca</taxon>
    </lineage>
</organism>
<sequence>MAPRLKTMRDDGFPAQWLTEFKKCQIAQQYFPLVGELPEFIQKELPVKISITDEMLVDWSAMIIPHASFPMDKLFCISNSGPCMDFAMRVVLSVISPLTIPGDTESSFISFWDRLIRDTLDYMKIGESNRDSKHSASTGESRPDFLYLVDSVCVFRGEEIAAKVNIEVPRNELSEKLIWSYGNAPYLFGYAAVAYKIELDVKGRLELLLAILNISLLLPAIANMCPDNTRGEKKNYATELMAEEALYYGSDTKYFQIGKKEKWEYRKASKDKD</sequence>
<evidence type="ECO:0000313" key="1">
    <source>
        <dbReference type="EMBL" id="OQR98383.1"/>
    </source>
</evidence>
<keyword evidence="2" id="KW-1185">Reference proteome</keyword>
<dbReference type="AlphaFoldDB" id="A0A1V9ZK70"/>
<evidence type="ECO:0000313" key="2">
    <source>
        <dbReference type="Proteomes" id="UP000243217"/>
    </source>
</evidence>
<dbReference type="Proteomes" id="UP000243217">
    <property type="component" value="Unassembled WGS sequence"/>
</dbReference>
<reference evidence="1 2" key="1">
    <citation type="journal article" date="2014" name="Genome Biol. Evol.">
        <title>The secreted proteins of Achlya hypogyna and Thraustotheca clavata identify the ancestral oomycete secretome and reveal gene acquisitions by horizontal gene transfer.</title>
        <authorList>
            <person name="Misner I."/>
            <person name="Blouin N."/>
            <person name="Leonard G."/>
            <person name="Richards T.A."/>
            <person name="Lane C.E."/>
        </authorList>
    </citation>
    <scope>NUCLEOTIDE SEQUENCE [LARGE SCALE GENOMIC DNA]</scope>
    <source>
        <strain evidence="1 2">ATCC 34112</strain>
    </source>
</reference>
<dbReference type="OrthoDB" id="165806at2759"/>
<comment type="caution">
    <text evidence="1">The sequence shown here is derived from an EMBL/GenBank/DDBJ whole genome shotgun (WGS) entry which is preliminary data.</text>
</comment>
<proteinExistence type="predicted"/>
<gene>
    <name evidence="1" type="ORF">THRCLA_21891</name>
</gene>
<accession>A0A1V9ZK70</accession>